<protein>
    <submittedName>
        <fullName evidence="2">Uncharacterized protein</fullName>
    </submittedName>
</protein>
<feature type="compositionally biased region" description="Basic and acidic residues" evidence="1">
    <location>
        <begin position="51"/>
        <end position="72"/>
    </location>
</feature>
<name>A0ABY6S5H1_PODCO</name>
<dbReference type="EMBL" id="LR026966">
    <property type="protein sequence ID" value="VBB76652.1"/>
    <property type="molecule type" value="Genomic_DNA"/>
</dbReference>
<dbReference type="Proteomes" id="UP000280685">
    <property type="component" value="Chromosome 3"/>
</dbReference>
<evidence type="ECO:0000256" key="1">
    <source>
        <dbReference type="SAM" id="MobiDB-lite"/>
    </source>
</evidence>
<keyword evidence="3" id="KW-1185">Reference proteome</keyword>
<feature type="compositionally biased region" description="Low complexity" evidence="1">
    <location>
        <begin position="137"/>
        <end position="149"/>
    </location>
</feature>
<organism evidence="2 3">
    <name type="scientific">Podospora comata</name>
    <dbReference type="NCBI Taxonomy" id="48703"/>
    <lineage>
        <taxon>Eukaryota</taxon>
        <taxon>Fungi</taxon>
        <taxon>Dikarya</taxon>
        <taxon>Ascomycota</taxon>
        <taxon>Pezizomycotina</taxon>
        <taxon>Sordariomycetes</taxon>
        <taxon>Sordariomycetidae</taxon>
        <taxon>Sordariales</taxon>
        <taxon>Podosporaceae</taxon>
        <taxon>Podospora</taxon>
    </lineage>
</organism>
<proteinExistence type="predicted"/>
<evidence type="ECO:0000313" key="2">
    <source>
        <dbReference type="EMBL" id="VBB76652.1"/>
    </source>
</evidence>
<feature type="region of interest" description="Disordered" evidence="1">
    <location>
        <begin position="137"/>
        <end position="172"/>
    </location>
</feature>
<feature type="region of interest" description="Disordered" evidence="1">
    <location>
        <begin position="51"/>
        <end position="82"/>
    </location>
</feature>
<feature type="compositionally biased region" description="Basic residues" evidence="1">
    <location>
        <begin position="161"/>
        <end position="171"/>
    </location>
</feature>
<gene>
    <name evidence="2" type="ORF">PODCO_300723</name>
</gene>
<evidence type="ECO:0000313" key="3">
    <source>
        <dbReference type="Proteomes" id="UP000280685"/>
    </source>
</evidence>
<sequence length="190" mass="22048">MTDPSHHYSNNDALYLYGDRPENYSDRVAQERDPVEREIVELDREIAHEVRKKFTDQARQRQAAHERDKAEQARASNHKAPIPYSPASYTHTSYYSWVFHHIERVLAYNNAVLSRVRKHCSVSDFVFTKLSITPLQATQQQRRQPTLRPINHNDTGASNRGRGRGRGRGISHIKVSPSTKAAEYLWNIRE</sequence>
<accession>A0ABY6S5H1</accession>
<reference evidence="2" key="1">
    <citation type="submission" date="2018-02" db="EMBL/GenBank/DDBJ databases">
        <authorList>
            <person name="Silar P."/>
        </authorList>
    </citation>
    <scope>NUCLEOTIDE SEQUENCE [LARGE SCALE GENOMIC DNA]</scope>
    <source>
        <strain evidence="2">T</strain>
    </source>
</reference>